<dbReference type="GO" id="GO:0016763">
    <property type="term" value="F:pentosyltransferase activity"/>
    <property type="evidence" value="ECO:0007669"/>
    <property type="project" value="InterPro"/>
</dbReference>
<gene>
    <name evidence="11" type="primary">mtgA</name>
    <name evidence="13" type="ORF">OC25_16435</name>
</gene>
<dbReference type="PANTHER" id="PTHR30400">
    <property type="entry name" value="MONOFUNCTIONAL BIOSYNTHETIC PEPTIDOGLYCAN TRANSGLYCOSYLASE"/>
    <property type="match status" value="1"/>
</dbReference>
<dbReference type="GO" id="GO:0009252">
    <property type="term" value="P:peptidoglycan biosynthetic process"/>
    <property type="evidence" value="ECO:0007669"/>
    <property type="project" value="UniProtKB-UniRule"/>
</dbReference>
<comment type="caution">
    <text evidence="13">The sequence shown here is derived from an EMBL/GenBank/DDBJ whole genome shotgun (WGS) entry which is preliminary data.</text>
</comment>
<dbReference type="AlphaFoldDB" id="A0A0C1D6C7"/>
<dbReference type="EMBL" id="JSYN01000019">
    <property type="protein sequence ID" value="KIA92626.1"/>
    <property type="molecule type" value="Genomic_DNA"/>
</dbReference>
<dbReference type="PANTHER" id="PTHR30400:SF0">
    <property type="entry name" value="BIOSYNTHETIC PEPTIDOGLYCAN TRANSGLYCOSYLASE"/>
    <property type="match status" value="1"/>
</dbReference>
<dbReference type="InterPro" id="IPR001264">
    <property type="entry name" value="Glyco_trans_51"/>
</dbReference>
<comment type="function">
    <text evidence="11">Peptidoglycan polymerase that catalyzes glycan chain elongation from lipid-linked precursors.</text>
</comment>
<dbReference type="Gene3D" id="1.10.3810.10">
    <property type="entry name" value="Biosynthetic peptidoglycan transglycosylase-like"/>
    <property type="match status" value="1"/>
</dbReference>
<dbReference type="UniPathway" id="UPA00219"/>
<evidence type="ECO:0000256" key="9">
    <source>
        <dbReference type="ARBA" id="ARBA00023136"/>
    </source>
</evidence>
<evidence type="ECO:0000256" key="10">
    <source>
        <dbReference type="ARBA" id="ARBA00023316"/>
    </source>
</evidence>
<protein>
    <recommendedName>
        <fullName evidence="11">Biosynthetic peptidoglycan transglycosylase</fullName>
        <ecNumber evidence="11">2.4.99.28</ecNumber>
    </recommendedName>
    <alternativeName>
        <fullName evidence="11">Glycan polymerase</fullName>
    </alternativeName>
    <alternativeName>
        <fullName evidence="11">Peptidoglycan glycosyltransferase MtgA</fullName>
        <shortName evidence="11">PGT</shortName>
    </alternativeName>
</protein>
<keyword evidence="9 11" id="KW-0472">Membrane</keyword>
<keyword evidence="1 11" id="KW-1003">Cell membrane</keyword>
<accession>A0A0C1D6C7</accession>
<evidence type="ECO:0000256" key="1">
    <source>
        <dbReference type="ARBA" id="ARBA00022475"/>
    </source>
</evidence>
<feature type="transmembrane region" description="Helical" evidence="11">
    <location>
        <begin position="28"/>
        <end position="46"/>
    </location>
</feature>
<sequence length="242" mass="27768">MAKTRTTRAKSKAKHPLLKKITNIASKVFLYFLLVSVLWVIALRFINPPITLLMVLRNIERKADGKPFKTEKKWVDFDDISDNMKRAAVSAEDQLFLKHIGFDMKAIEKAFASNAKGKKVKGGSTISQQTAKNVFLWPGRSWIRKGFEAYFTLLIELFWSKERILEVYLNVIEMGDGIYGAEAAAQEYYGKSCTKLTKKQAALIASCFPNPLRWTPKNATPYIRHRQYLILRNMNRLGPLDF</sequence>
<evidence type="ECO:0000313" key="13">
    <source>
        <dbReference type="EMBL" id="KIA92626.1"/>
    </source>
</evidence>
<evidence type="ECO:0000256" key="6">
    <source>
        <dbReference type="ARBA" id="ARBA00022960"/>
    </source>
</evidence>
<dbReference type="Pfam" id="PF00912">
    <property type="entry name" value="Transgly"/>
    <property type="match status" value="1"/>
</dbReference>
<evidence type="ECO:0000256" key="7">
    <source>
        <dbReference type="ARBA" id="ARBA00022984"/>
    </source>
</evidence>
<comment type="catalytic activity">
    <reaction evidence="11">
        <text>[GlcNAc-(1-&gt;4)-Mur2Ac(oyl-L-Ala-gamma-D-Glu-L-Lys-D-Ala-D-Ala)](n)-di-trans,octa-cis-undecaprenyl diphosphate + beta-D-GlcNAc-(1-&gt;4)-Mur2Ac(oyl-L-Ala-gamma-D-Glu-L-Lys-D-Ala-D-Ala)-di-trans,octa-cis-undecaprenyl diphosphate = [GlcNAc-(1-&gt;4)-Mur2Ac(oyl-L-Ala-gamma-D-Glu-L-Lys-D-Ala-D-Ala)](n+1)-di-trans,octa-cis-undecaprenyl diphosphate + di-trans,octa-cis-undecaprenyl diphosphate + H(+)</text>
        <dbReference type="Rhea" id="RHEA:23708"/>
        <dbReference type="Rhea" id="RHEA-COMP:9602"/>
        <dbReference type="Rhea" id="RHEA-COMP:9603"/>
        <dbReference type="ChEBI" id="CHEBI:15378"/>
        <dbReference type="ChEBI" id="CHEBI:58405"/>
        <dbReference type="ChEBI" id="CHEBI:60033"/>
        <dbReference type="ChEBI" id="CHEBI:78435"/>
        <dbReference type="EC" id="2.4.99.28"/>
    </reaction>
</comment>
<evidence type="ECO:0000256" key="8">
    <source>
        <dbReference type="ARBA" id="ARBA00022989"/>
    </source>
</evidence>
<dbReference type="OrthoDB" id="9766909at2"/>
<keyword evidence="3 11" id="KW-0328">Glycosyltransferase</keyword>
<proteinExistence type="inferred from homology"/>
<reference evidence="13 14" key="1">
    <citation type="submission" date="2014-10" db="EMBL/GenBank/DDBJ databases">
        <title>Pedobacter Kyungheensis.</title>
        <authorList>
            <person name="Anderson B.M."/>
            <person name="Newman J.D."/>
        </authorList>
    </citation>
    <scope>NUCLEOTIDE SEQUENCE [LARGE SCALE GENOMIC DNA]</scope>
    <source>
        <strain evidence="13 14">KACC 16221</strain>
    </source>
</reference>
<dbReference type="GO" id="GO:0071555">
    <property type="term" value="P:cell wall organization"/>
    <property type="evidence" value="ECO:0007669"/>
    <property type="project" value="UniProtKB-KW"/>
</dbReference>
<comment type="pathway">
    <text evidence="11">Cell wall biogenesis; peptidoglycan biosynthesis.</text>
</comment>
<dbReference type="Proteomes" id="UP000031246">
    <property type="component" value="Unassembled WGS sequence"/>
</dbReference>
<keyword evidence="10 11" id="KW-0961">Cell wall biogenesis/degradation</keyword>
<feature type="domain" description="Glycosyl transferase family 51" evidence="12">
    <location>
        <begin position="69"/>
        <end position="234"/>
    </location>
</feature>
<evidence type="ECO:0000256" key="11">
    <source>
        <dbReference type="HAMAP-Rule" id="MF_00766"/>
    </source>
</evidence>
<dbReference type="InterPro" id="IPR023346">
    <property type="entry name" value="Lysozyme-like_dom_sf"/>
</dbReference>
<dbReference type="GO" id="GO:0008360">
    <property type="term" value="P:regulation of cell shape"/>
    <property type="evidence" value="ECO:0007669"/>
    <property type="project" value="UniProtKB-KW"/>
</dbReference>
<evidence type="ECO:0000256" key="5">
    <source>
        <dbReference type="ARBA" id="ARBA00022692"/>
    </source>
</evidence>
<keyword evidence="14" id="KW-1185">Reference proteome</keyword>
<evidence type="ECO:0000256" key="3">
    <source>
        <dbReference type="ARBA" id="ARBA00022676"/>
    </source>
</evidence>
<dbReference type="EC" id="2.4.99.28" evidence="11"/>
<comment type="subcellular location">
    <subcellularLocation>
        <location evidence="11">Cell membrane</location>
        <topology evidence="11">Single-pass membrane protein</topology>
    </subcellularLocation>
</comment>
<keyword evidence="5 11" id="KW-0812">Transmembrane</keyword>
<name>A0A0C1D6C7_9SPHI</name>
<evidence type="ECO:0000259" key="12">
    <source>
        <dbReference type="Pfam" id="PF00912"/>
    </source>
</evidence>
<dbReference type="GO" id="GO:0005886">
    <property type="term" value="C:plasma membrane"/>
    <property type="evidence" value="ECO:0007669"/>
    <property type="project" value="UniProtKB-SubCell"/>
</dbReference>
<evidence type="ECO:0000256" key="4">
    <source>
        <dbReference type="ARBA" id="ARBA00022679"/>
    </source>
</evidence>
<dbReference type="GO" id="GO:0008955">
    <property type="term" value="F:peptidoglycan glycosyltransferase activity"/>
    <property type="evidence" value="ECO:0007669"/>
    <property type="project" value="UniProtKB-UniRule"/>
</dbReference>
<evidence type="ECO:0000313" key="14">
    <source>
        <dbReference type="Proteomes" id="UP000031246"/>
    </source>
</evidence>
<keyword evidence="2" id="KW-0997">Cell inner membrane</keyword>
<dbReference type="InterPro" id="IPR036950">
    <property type="entry name" value="PBP_transglycosylase"/>
</dbReference>
<keyword evidence="4 11" id="KW-0808">Transferase</keyword>
<evidence type="ECO:0000256" key="2">
    <source>
        <dbReference type="ARBA" id="ARBA00022519"/>
    </source>
</evidence>
<keyword evidence="7 11" id="KW-0573">Peptidoglycan synthesis</keyword>
<dbReference type="HAMAP" id="MF_00766">
    <property type="entry name" value="PGT_MtgA"/>
    <property type="match status" value="1"/>
</dbReference>
<dbReference type="InterPro" id="IPR011812">
    <property type="entry name" value="Pep_trsgly"/>
</dbReference>
<keyword evidence="8 11" id="KW-1133">Transmembrane helix</keyword>
<dbReference type="NCBIfam" id="TIGR02070">
    <property type="entry name" value="mono_pep_trsgly"/>
    <property type="match status" value="1"/>
</dbReference>
<organism evidence="13 14">
    <name type="scientific">Pedobacter kyungheensis</name>
    <dbReference type="NCBI Taxonomy" id="1069985"/>
    <lineage>
        <taxon>Bacteria</taxon>
        <taxon>Pseudomonadati</taxon>
        <taxon>Bacteroidota</taxon>
        <taxon>Sphingobacteriia</taxon>
        <taxon>Sphingobacteriales</taxon>
        <taxon>Sphingobacteriaceae</taxon>
        <taxon>Pedobacter</taxon>
    </lineage>
</organism>
<dbReference type="RefSeq" id="WP_039478210.1">
    <property type="nucleotide sequence ID" value="NZ_JSYN01000019.1"/>
</dbReference>
<keyword evidence="6 11" id="KW-0133">Cell shape</keyword>
<dbReference type="GO" id="GO:0009274">
    <property type="term" value="C:peptidoglycan-based cell wall"/>
    <property type="evidence" value="ECO:0007669"/>
    <property type="project" value="InterPro"/>
</dbReference>
<comment type="similarity">
    <text evidence="11">Belongs to the glycosyltransferase 51 family.</text>
</comment>
<dbReference type="SUPFAM" id="SSF53955">
    <property type="entry name" value="Lysozyme-like"/>
    <property type="match status" value="1"/>
</dbReference>